<protein>
    <submittedName>
        <fullName evidence="1">Uncharacterized protein</fullName>
    </submittedName>
</protein>
<accession>A0ACB7SVX2</accession>
<comment type="caution">
    <text evidence="1">The sequence shown here is derived from an EMBL/GenBank/DDBJ whole genome shotgun (WGS) entry which is preliminary data.</text>
</comment>
<evidence type="ECO:0000313" key="1">
    <source>
        <dbReference type="EMBL" id="KAH6938760.1"/>
    </source>
</evidence>
<name>A0ACB7SVX2_HYAAI</name>
<gene>
    <name evidence="1" type="ORF">HPB50_012419</name>
</gene>
<evidence type="ECO:0000313" key="2">
    <source>
        <dbReference type="Proteomes" id="UP000821845"/>
    </source>
</evidence>
<sequence>MRRTACGAGLYGRSAIGRPLRPPPRLEAHRPLGSPHLRVAMSSMQIVPEGRTAAPCMRAADRFQRSLILLLLCAFYKPARGGSACVLSLWRNADPSPYGSLERKGPTTAPQ</sequence>
<keyword evidence="2" id="KW-1185">Reference proteome</keyword>
<reference evidence="1" key="1">
    <citation type="submission" date="2020-05" db="EMBL/GenBank/DDBJ databases">
        <title>Large-scale comparative analyses of tick genomes elucidate their genetic diversity and vector capacities.</title>
        <authorList>
            <person name="Jia N."/>
            <person name="Wang J."/>
            <person name="Shi W."/>
            <person name="Du L."/>
            <person name="Sun Y."/>
            <person name="Zhan W."/>
            <person name="Jiang J."/>
            <person name="Wang Q."/>
            <person name="Zhang B."/>
            <person name="Ji P."/>
            <person name="Sakyi L.B."/>
            <person name="Cui X."/>
            <person name="Yuan T."/>
            <person name="Jiang B."/>
            <person name="Yang W."/>
            <person name="Lam T.T.-Y."/>
            <person name="Chang Q."/>
            <person name="Ding S."/>
            <person name="Wang X."/>
            <person name="Zhu J."/>
            <person name="Ruan X."/>
            <person name="Zhao L."/>
            <person name="Wei J."/>
            <person name="Que T."/>
            <person name="Du C."/>
            <person name="Cheng J."/>
            <person name="Dai P."/>
            <person name="Han X."/>
            <person name="Huang E."/>
            <person name="Gao Y."/>
            <person name="Liu J."/>
            <person name="Shao H."/>
            <person name="Ye R."/>
            <person name="Li L."/>
            <person name="Wei W."/>
            <person name="Wang X."/>
            <person name="Wang C."/>
            <person name="Yang T."/>
            <person name="Huo Q."/>
            <person name="Li W."/>
            <person name="Guo W."/>
            <person name="Chen H."/>
            <person name="Zhou L."/>
            <person name="Ni X."/>
            <person name="Tian J."/>
            <person name="Zhou Y."/>
            <person name="Sheng Y."/>
            <person name="Liu T."/>
            <person name="Pan Y."/>
            <person name="Xia L."/>
            <person name="Li J."/>
            <person name="Zhao F."/>
            <person name="Cao W."/>
        </authorList>
    </citation>
    <scope>NUCLEOTIDE SEQUENCE</scope>
    <source>
        <strain evidence="1">Hyas-2018</strain>
    </source>
</reference>
<dbReference type="EMBL" id="CM023482">
    <property type="protein sequence ID" value="KAH6938760.1"/>
    <property type="molecule type" value="Genomic_DNA"/>
</dbReference>
<dbReference type="Proteomes" id="UP000821845">
    <property type="component" value="Chromosome 2"/>
</dbReference>
<organism evidence="1 2">
    <name type="scientific">Hyalomma asiaticum</name>
    <name type="common">Tick</name>
    <dbReference type="NCBI Taxonomy" id="266040"/>
    <lineage>
        <taxon>Eukaryota</taxon>
        <taxon>Metazoa</taxon>
        <taxon>Ecdysozoa</taxon>
        <taxon>Arthropoda</taxon>
        <taxon>Chelicerata</taxon>
        <taxon>Arachnida</taxon>
        <taxon>Acari</taxon>
        <taxon>Parasitiformes</taxon>
        <taxon>Ixodida</taxon>
        <taxon>Ixodoidea</taxon>
        <taxon>Ixodidae</taxon>
        <taxon>Hyalomminae</taxon>
        <taxon>Hyalomma</taxon>
    </lineage>
</organism>
<proteinExistence type="predicted"/>